<sequence length="263" mass="28210">PSYARGRPPLPAPPFAGAGRPGLAAACTGATMGDEGEFQPLTHEILCECLSQIKQVVDGGFAFTRLDGSNKELTNLGNKVENYKQLQHIVLSSNKLVDIGAVTKMPHLLTLQIDSNEVTSLECMQEAELPWCQRLNLSSNKLEAVMPLAALTRLRFLNLSANAITSLEGFGGHPALEQLELQENQLTTLKGMGPMGSLKVLNLSGNQLTSLEGLSTPCLESLDVSSNQLASLEHVGGAPMLTALNLQGNQFDAEDPQLPELRR</sequence>
<proteinExistence type="predicted"/>
<dbReference type="SUPFAM" id="SSF52058">
    <property type="entry name" value="L domain-like"/>
    <property type="match status" value="1"/>
</dbReference>
<feature type="non-terminal residue" evidence="3">
    <location>
        <position position="1"/>
    </location>
</feature>
<keyword evidence="1" id="KW-0433">Leucine-rich repeat</keyword>
<organism evidence="3 4">
    <name type="scientific">Prorocentrum cordatum</name>
    <dbReference type="NCBI Taxonomy" id="2364126"/>
    <lineage>
        <taxon>Eukaryota</taxon>
        <taxon>Sar</taxon>
        <taxon>Alveolata</taxon>
        <taxon>Dinophyceae</taxon>
        <taxon>Prorocentrales</taxon>
        <taxon>Prorocentraceae</taxon>
        <taxon>Prorocentrum</taxon>
    </lineage>
</organism>
<keyword evidence="4" id="KW-1185">Reference proteome</keyword>
<dbReference type="Pfam" id="PF12799">
    <property type="entry name" value="LRR_4"/>
    <property type="match status" value="1"/>
</dbReference>
<dbReference type="Gene3D" id="3.80.10.10">
    <property type="entry name" value="Ribonuclease Inhibitor"/>
    <property type="match status" value="1"/>
</dbReference>
<keyword evidence="2" id="KW-0677">Repeat</keyword>
<evidence type="ECO:0000313" key="4">
    <source>
        <dbReference type="Proteomes" id="UP001189429"/>
    </source>
</evidence>
<evidence type="ECO:0000313" key="3">
    <source>
        <dbReference type="EMBL" id="CAK0895963.1"/>
    </source>
</evidence>
<gene>
    <name evidence="3" type="ORF">PCOR1329_LOCUS74561</name>
</gene>
<dbReference type="InterPro" id="IPR025875">
    <property type="entry name" value="Leu-rich_rpt_4"/>
</dbReference>
<accession>A0ABN9X904</accession>
<dbReference type="InterPro" id="IPR032675">
    <property type="entry name" value="LRR_dom_sf"/>
</dbReference>
<dbReference type="PROSITE" id="PS51450">
    <property type="entry name" value="LRR"/>
    <property type="match status" value="2"/>
</dbReference>
<evidence type="ECO:0000256" key="1">
    <source>
        <dbReference type="ARBA" id="ARBA00022614"/>
    </source>
</evidence>
<dbReference type="Pfam" id="PF13855">
    <property type="entry name" value="LRR_8"/>
    <property type="match status" value="1"/>
</dbReference>
<evidence type="ECO:0008006" key="5">
    <source>
        <dbReference type="Google" id="ProtNLM"/>
    </source>
</evidence>
<dbReference type="EMBL" id="CAUYUJ010020116">
    <property type="protein sequence ID" value="CAK0895963.1"/>
    <property type="molecule type" value="Genomic_DNA"/>
</dbReference>
<reference evidence="3" key="1">
    <citation type="submission" date="2023-10" db="EMBL/GenBank/DDBJ databases">
        <authorList>
            <person name="Chen Y."/>
            <person name="Shah S."/>
            <person name="Dougan E. K."/>
            <person name="Thang M."/>
            <person name="Chan C."/>
        </authorList>
    </citation>
    <scope>NUCLEOTIDE SEQUENCE [LARGE SCALE GENOMIC DNA]</scope>
</reference>
<name>A0ABN9X904_9DINO</name>
<dbReference type="Pfam" id="PF13516">
    <property type="entry name" value="LRR_6"/>
    <property type="match status" value="1"/>
</dbReference>
<dbReference type="SMART" id="SM00365">
    <property type="entry name" value="LRR_SD22"/>
    <property type="match status" value="3"/>
</dbReference>
<comment type="caution">
    <text evidence="3">The sequence shown here is derived from an EMBL/GenBank/DDBJ whole genome shotgun (WGS) entry which is preliminary data.</text>
</comment>
<dbReference type="PANTHER" id="PTHR46652">
    <property type="entry name" value="LEUCINE-RICH REPEAT AND IQ DOMAIN-CONTAINING PROTEIN 1-RELATED"/>
    <property type="match status" value="1"/>
</dbReference>
<dbReference type="Proteomes" id="UP001189429">
    <property type="component" value="Unassembled WGS sequence"/>
</dbReference>
<dbReference type="InterPro" id="IPR001611">
    <property type="entry name" value="Leu-rich_rpt"/>
</dbReference>
<dbReference type="InterPro" id="IPR050836">
    <property type="entry name" value="SDS22/Internalin_LRR"/>
</dbReference>
<feature type="non-terminal residue" evidence="3">
    <location>
        <position position="263"/>
    </location>
</feature>
<dbReference type="InterPro" id="IPR003591">
    <property type="entry name" value="Leu-rich_rpt_typical-subtyp"/>
</dbReference>
<protein>
    <recommendedName>
        <fullName evidence="5">Leucine-rich repeat-containing protein 51</fullName>
    </recommendedName>
</protein>
<dbReference type="SMART" id="SM00369">
    <property type="entry name" value="LRR_TYP"/>
    <property type="match status" value="3"/>
</dbReference>
<evidence type="ECO:0000256" key="2">
    <source>
        <dbReference type="ARBA" id="ARBA00022737"/>
    </source>
</evidence>
<dbReference type="PANTHER" id="PTHR46652:SF3">
    <property type="entry name" value="LEUCINE-RICH REPEAT-CONTAINING PROTEIN 9"/>
    <property type="match status" value="1"/>
</dbReference>